<dbReference type="Proteomes" id="UP001148737">
    <property type="component" value="Unassembled WGS sequence"/>
</dbReference>
<dbReference type="EMBL" id="JANAKD010001264">
    <property type="protein sequence ID" value="KAJ3481390.1"/>
    <property type="molecule type" value="Genomic_DNA"/>
</dbReference>
<reference evidence="1" key="1">
    <citation type="submission" date="2022-07" db="EMBL/GenBank/DDBJ databases">
        <title>Genome Sequence of Lecanicillium saksenae.</title>
        <authorList>
            <person name="Buettner E."/>
        </authorList>
    </citation>
    <scope>NUCLEOTIDE SEQUENCE</scope>
    <source>
        <strain evidence="1">VT-O1</strain>
    </source>
</reference>
<keyword evidence="2" id="KW-1185">Reference proteome</keyword>
<sequence length="689" mass="76113">MAGGTHRQTGAAGSGVLFEVIFNNANPRKKPGHGISLSYGGQVYRCNDAESIRSVHTIHTDDEEEAADSRSPGKNSVAQDAQEKPNSFPFAPIPRVSASLSPSHQSRARSILAPFSNLSRKFVRRHSYDEGVKTKREKSPVRQETRREQRPTVQGVHPGFAYAPQPIPFIYQNHIPMYQYVPAQTQTVFGAAPMAYPTAQAAPSAAPQCPPELQHLQARIDHATCSLAANPIDLHAKQELNRLLAERNSFLDSATKRPAQPSAAQPAATLKPEADESRTTTEKSLIVDCPGREHPEKETIAAEASDESVASEKQHICSGCGAARSPSFHRKHPFAKPVHNVCRKCRVGKRAPSVVRRYHFCSSCGIVRSKEYHRRRGNAASVSLRSQICRKCHANGDSMRNVLLPSKRPSQEEKLVKPYAKPSALIRVERTRSVPREQSVSAEDNQSLGYDGASNFASSVQPEKYKTESSSPTKADFHSYRSPEVSDESISDRRPSLESSLRSSGASSPVYKEELHEESGIKNDAIPASEREWNPESFHVPEQASNPYYQPRNATTRLSSPFQYTDASNRSRHLEHPVSEVYSQPSDHDTRPDSPRLQDAQNPSFATRNQSWPGDLNLPSSPSVFSGFSSFHRKVSASEGAQTPQHSPIADTHPSQWHEASGARFTKGAFGRPASSLRQQGRLLRRRLL</sequence>
<protein>
    <submittedName>
        <fullName evidence="1">Uncharacterized protein</fullName>
    </submittedName>
</protein>
<organism evidence="1 2">
    <name type="scientific">Lecanicillium saksenae</name>
    <dbReference type="NCBI Taxonomy" id="468837"/>
    <lineage>
        <taxon>Eukaryota</taxon>
        <taxon>Fungi</taxon>
        <taxon>Dikarya</taxon>
        <taxon>Ascomycota</taxon>
        <taxon>Pezizomycotina</taxon>
        <taxon>Sordariomycetes</taxon>
        <taxon>Hypocreomycetidae</taxon>
        <taxon>Hypocreales</taxon>
        <taxon>Cordycipitaceae</taxon>
        <taxon>Lecanicillium</taxon>
    </lineage>
</organism>
<gene>
    <name evidence="1" type="ORF">NLG97_g7834</name>
</gene>
<accession>A0ACC1QLT5</accession>
<evidence type="ECO:0000313" key="1">
    <source>
        <dbReference type="EMBL" id="KAJ3481390.1"/>
    </source>
</evidence>
<proteinExistence type="predicted"/>
<comment type="caution">
    <text evidence="1">The sequence shown here is derived from an EMBL/GenBank/DDBJ whole genome shotgun (WGS) entry which is preliminary data.</text>
</comment>
<name>A0ACC1QLT5_9HYPO</name>
<evidence type="ECO:0000313" key="2">
    <source>
        <dbReference type="Proteomes" id="UP001148737"/>
    </source>
</evidence>